<dbReference type="AlphaFoldDB" id="G6FTW6"/>
<proteinExistence type="predicted"/>
<gene>
    <name evidence="1" type="ORF">FJSC11DRAFT_2313</name>
</gene>
<reference evidence="1 2" key="1">
    <citation type="submission" date="2011-09" db="EMBL/GenBank/DDBJ databases">
        <title>The draft genome of Fischerella sp. JSC-11.</title>
        <authorList>
            <consortium name="US DOE Joint Genome Institute (JGI-PGF)"/>
            <person name="Lucas S."/>
            <person name="Han J."/>
            <person name="Lapidus A."/>
            <person name="Cheng J.-F."/>
            <person name="Goodwin L."/>
            <person name="Pitluck S."/>
            <person name="Peters L."/>
            <person name="Land M.L."/>
            <person name="Hauser L."/>
            <person name="Sarkisova S."/>
            <person name="Bryant D.A."/>
            <person name="Brown I."/>
            <person name="Woyke T.J."/>
        </authorList>
    </citation>
    <scope>NUCLEOTIDE SEQUENCE [LARGE SCALE GENOMIC DNA]</scope>
    <source>
        <strain evidence="1 2">JSC-11</strain>
    </source>
</reference>
<keyword evidence="2" id="KW-1185">Reference proteome</keyword>
<evidence type="ECO:0000313" key="2">
    <source>
        <dbReference type="Proteomes" id="UP000004344"/>
    </source>
</evidence>
<dbReference type="Proteomes" id="UP000004344">
    <property type="component" value="Unassembled WGS sequence"/>
</dbReference>
<protein>
    <submittedName>
        <fullName evidence="1">Exodeoxyribonuclease V 67 kD polypeptide</fullName>
    </submittedName>
</protein>
<sequence>MDVIPTPPNVETLQCNVSTMQRLYNATSLQCNVSTMQRLYNATSLQCNVLKIANSILLNNL</sequence>
<comment type="caution">
    <text evidence="1">The sequence shown here is derived from an EMBL/GenBank/DDBJ whole genome shotgun (WGS) entry which is preliminary data.</text>
</comment>
<name>G6FTW6_9CYAN</name>
<accession>G6FTW6</accession>
<evidence type="ECO:0000313" key="1">
    <source>
        <dbReference type="EMBL" id="EHC14049.1"/>
    </source>
</evidence>
<dbReference type="EMBL" id="AGIZ01000006">
    <property type="protein sequence ID" value="EHC14049.1"/>
    <property type="molecule type" value="Genomic_DNA"/>
</dbReference>
<organism evidence="1 2">
    <name type="scientific">Fischerella thermalis JSC-11</name>
    <dbReference type="NCBI Taxonomy" id="741277"/>
    <lineage>
        <taxon>Bacteria</taxon>
        <taxon>Bacillati</taxon>
        <taxon>Cyanobacteriota</taxon>
        <taxon>Cyanophyceae</taxon>
        <taxon>Nostocales</taxon>
        <taxon>Hapalosiphonaceae</taxon>
        <taxon>Fischerella</taxon>
    </lineage>
</organism>